<sequence length="177" mass="19107">MKKLLLPLSCLLALSACWRHTREPDWNPAQDIPAGTLVNVTLRDVKDSSRVSTYVVDPRAGRVIARRDGKRAQQDVSSEVTAAQDTVAPMPVNTLVELPCRQPKTGEEGESGCVASAIDPKAETSDDPSPTKGGDESLLRTERFVVRVANGLLESAHTAGVSLGLKRFQQVPPTTHQ</sequence>
<dbReference type="AlphaFoldDB" id="A0A848LD31"/>
<evidence type="ECO:0000313" key="2">
    <source>
        <dbReference type="EMBL" id="NMO14171.1"/>
    </source>
</evidence>
<evidence type="ECO:0008006" key="4">
    <source>
        <dbReference type="Google" id="ProtNLM"/>
    </source>
</evidence>
<protein>
    <recommendedName>
        <fullName evidence="4">Lipoprotein</fullName>
    </recommendedName>
</protein>
<keyword evidence="3" id="KW-1185">Reference proteome</keyword>
<feature type="compositionally biased region" description="Polar residues" evidence="1">
    <location>
        <begin position="74"/>
        <end position="84"/>
    </location>
</feature>
<evidence type="ECO:0000256" key="1">
    <source>
        <dbReference type="SAM" id="MobiDB-lite"/>
    </source>
</evidence>
<dbReference type="PROSITE" id="PS51257">
    <property type="entry name" value="PROKAR_LIPOPROTEIN"/>
    <property type="match status" value="1"/>
</dbReference>
<reference evidence="2 3" key="1">
    <citation type="submission" date="2020-04" db="EMBL/GenBank/DDBJ databases">
        <title>Draft genome of Pyxidicoccus fallax type strain.</title>
        <authorList>
            <person name="Whitworth D.E."/>
        </authorList>
    </citation>
    <scope>NUCLEOTIDE SEQUENCE [LARGE SCALE GENOMIC DNA]</scope>
    <source>
        <strain evidence="2 3">DSM 14698</strain>
    </source>
</reference>
<dbReference type="Proteomes" id="UP000518300">
    <property type="component" value="Unassembled WGS sequence"/>
</dbReference>
<comment type="caution">
    <text evidence="2">The sequence shown here is derived from an EMBL/GenBank/DDBJ whole genome shotgun (WGS) entry which is preliminary data.</text>
</comment>
<evidence type="ECO:0000313" key="3">
    <source>
        <dbReference type="Proteomes" id="UP000518300"/>
    </source>
</evidence>
<proteinExistence type="predicted"/>
<gene>
    <name evidence="2" type="ORF">HG543_04760</name>
</gene>
<name>A0A848LD31_9BACT</name>
<dbReference type="EMBL" id="JABBJJ010000014">
    <property type="protein sequence ID" value="NMO14171.1"/>
    <property type="molecule type" value="Genomic_DNA"/>
</dbReference>
<feature type="region of interest" description="Disordered" evidence="1">
    <location>
        <begin position="68"/>
        <end position="88"/>
    </location>
</feature>
<organism evidence="2 3">
    <name type="scientific">Pyxidicoccus fallax</name>
    <dbReference type="NCBI Taxonomy" id="394095"/>
    <lineage>
        <taxon>Bacteria</taxon>
        <taxon>Pseudomonadati</taxon>
        <taxon>Myxococcota</taxon>
        <taxon>Myxococcia</taxon>
        <taxon>Myxococcales</taxon>
        <taxon>Cystobacterineae</taxon>
        <taxon>Myxococcaceae</taxon>
        <taxon>Pyxidicoccus</taxon>
    </lineage>
</organism>
<feature type="region of interest" description="Disordered" evidence="1">
    <location>
        <begin position="118"/>
        <end position="140"/>
    </location>
</feature>
<dbReference type="RefSeq" id="WP_169343472.1">
    <property type="nucleotide sequence ID" value="NZ_JABBJJ010000014.1"/>
</dbReference>
<accession>A0A848LD31</accession>